<sequence>MSTSQQLSAFVECWECILGVTLNDEPNAITWRWSSSGVYSAACAYEAQFLGLFPHFAPVKIWCAHVEPKILTADNLAI</sequence>
<dbReference type="InParanoid" id="A0A0Q3K8W4"/>
<organism evidence="1">
    <name type="scientific">Brachypodium distachyon</name>
    <name type="common">Purple false brome</name>
    <name type="synonym">Trachynia distachya</name>
    <dbReference type="NCBI Taxonomy" id="15368"/>
    <lineage>
        <taxon>Eukaryota</taxon>
        <taxon>Viridiplantae</taxon>
        <taxon>Streptophyta</taxon>
        <taxon>Embryophyta</taxon>
        <taxon>Tracheophyta</taxon>
        <taxon>Spermatophyta</taxon>
        <taxon>Magnoliopsida</taxon>
        <taxon>Liliopsida</taxon>
        <taxon>Poales</taxon>
        <taxon>Poaceae</taxon>
        <taxon>BOP clade</taxon>
        <taxon>Pooideae</taxon>
        <taxon>Stipodae</taxon>
        <taxon>Brachypodieae</taxon>
        <taxon>Brachypodium</taxon>
    </lineage>
</organism>
<reference evidence="1" key="2">
    <citation type="submission" date="2017-06" db="EMBL/GenBank/DDBJ databases">
        <title>WGS assembly of Brachypodium distachyon.</title>
        <authorList>
            <consortium name="The International Brachypodium Initiative"/>
            <person name="Lucas S."/>
            <person name="Harmon-Smith M."/>
            <person name="Lail K."/>
            <person name="Tice H."/>
            <person name="Grimwood J."/>
            <person name="Bruce D."/>
            <person name="Barry K."/>
            <person name="Shu S."/>
            <person name="Lindquist E."/>
            <person name="Wang M."/>
            <person name="Pitluck S."/>
            <person name="Vogel J.P."/>
            <person name="Garvin D.F."/>
            <person name="Mockler T.C."/>
            <person name="Schmutz J."/>
            <person name="Rokhsar D."/>
            <person name="Bevan M.W."/>
        </authorList>
    </citation>
    <scope>NUCLEOTIDE SEQUENCE</scope>
    <source>
        <strain evidence="1">Bd21</strain>
    </source>
</reference>
<evidence type="ECO:0000313" key="3">
    <source>
        <dbReference type="Proteomes" id="UP000008810"/>
    </source>
</evidence>
<reference evidence="1 2" key="1">
    <citation type="journal article" date="2010" name="Nature">
        <title>Genome sequencing and analysis of the model grass Brachypodium distachyon.</title>
        <authorList>
            <consortium name="International Brachypodium Initiative"/>
        </authorList>
    </citation>
    <scope>NUCLEOTIDE SEQUENCE [LARGE SCALE GENOMIC DNA]</scope>
    <source>
        <strain evidence="1 2">Bd21</strain>
    </source>
</reference>
<evidence type="ECO:0000313" key="1">
    <source>
        <dbReference type="EMBL" id="KQK20884.1"/>
    </source>
</evidence>
<keyword evidence="3" id="KW-1185">Reference proteome</keyword>
<dbReference type="AlphaFoldDB" id="A0A0Q3K8W4"/>
<proteinExistence type="predicted"/>
<dbReference type="EnsemblPlants" id="KQK20884">
    <property type="protein sequence ID" value="KQK20884"/>
    <property type="gene ID" value="BRADI_1g57292v3"/>
</dbReference>
<dbReference type="OrthoDB" id="693425at2759"/>
<gene>
    <name evidence="1" type="ORF">BRADI_1g57292v3</name>
</gene>
<evidence type="ECO:0000313" key="2">
    <source>
        <dbReference type="EnsemblPlants" id="KQK20884"/>
    </source>
</evidence>
<protein>
    <submittedName>
        <fullName evidence="1 2">Uncharacterized protein</fullName>
    </submittedName>
</protein>
<accession>A0A0Q3K8W4</accession>
<name>A0A0Q3K8W4_BRADI</name>
<dbReference type="Gramene" id="KQK20884">
    <property type="protein sequence ID" value="KQK20884"/>
    <property type="gene ID" value="BRADI_1g57292v3"/>
</dbReference>
<dbReference type="Proteomes" id="UP000008810">
    <property type="component" value="Chromosome 1"/>
</dbReference>
<reference evidence="2" key="3">
    <citation type="submission" date="2018-08" db="UniProtKB">
        <authorList>
            <consortium name="EnsemblPlants"/>
        </authorList>
    </citation>
    <scope>IDENTIFICATION</scope>
    <source>
        <strain evidence="2">cv. Bd21</strain>
    </source>
</reference>
<dbReference type="EMBL" id="CM000880">
    <property type="protein sequence ID" value="KQK20884.1"/>
    <property type="molecule type" value="Genomic_DNA"/>
</dbReference>